<organism evidence="1 2">
    <name type="scientific">Branchiibius cervicis</name>
    <dbReference type="NCBI Taxonomy" id="908252"/>
    <lineage>
        <taxon>Bacteria</taxon>
        <taxon>Bacillati</taxon>
        <taxon>Actinomycetota</taxon>
        <taxon>Actinomycetes</taxon>
        <taxon>Micrococcales</taxon>
        <taxon>Dermacoccaceae</taxon>
        <taxon>Branchiibius</taxon>
    </lineage>
</organism>
<comment type="caution">
    <text evidence="1">The sequence shown here is derived from an EMBL/GenBank/DDBJ whole genome shotgun (WGS) entry which is preliminary data.</text>
</comment>
<accession>A0ABW2AUZ1</accession>
<evidence type="ECO:0000313" key="2">
    <source>
        <dbReference type="Proteomes" id="UP001596356"/>
    </source>
</evidence>
<name>A0ABW2AUZ1_9MICO</name>
<reference evidence="2" key="1">
    <citation type="journal article" date="2019" name="Int. J. Syst. Evol. Microbiol.">
        <title>The Global Catalogue of Microorganisms (GCM) 10K type strain sequencing project: providing services to taxonomists for standard genome sequencing and annotation.</title>
        <authorList>
            <consortium name="The Broad Institute Genomics Platform"/>
            <consortium name="The Broad Institute Genome Sequencing Center for Infectious Disease"/>
            <person name="Wu L."/>
            <person name="Ma J."/>
        </authorList>
    </citation>
    <scope>NUCLEOTIDE SEQUENCE [LARGE SCALE GENOMIC DNA]</scope>
    <source>
        <strain evidence="2">NBRC 106593</strain>
    </source>
</reference>
<evidence type="ECO:0000313" key="1">
    <source>
        <dbReference type="EMBL" id="MFC6714763.1"/>
    </source>
</evidence>
<dbReference type="Proteomes" id="UP001596356">
    <property type="component" value="Unassembled WGS sequence"/>
</dbReference>
<sequence length="616" mass="66615">MTEQAEHTGIRQDSVSGATVIVGDMIAWSDLSELTAPGATAAVVERLVAGSAPQTVLLAGPRAGLLLPQLPTTARIDVLTRSLDDVRTLEILGGMHSRVSYFCGGFLDFDPERHYDLVVALGGPQRLLSPDRTGLTIGETINRLSEVLTEDGVLVTDLANELGLTDLVRAVPDPQTEEDVAWWIGADGFSERATYARERDGLLAAAGLTCHSTYAALPNLDAHNLLVSRDIATDAGRVEAVRAVAAQVTTQELTELPVLRDVHATLDRVTAAGQLDDLAPAWLIVAGKSPATRTALPDVVYVETGPTRWTQRLVLEGDSVTRSWSDGGQDADRSEVDLTRTLQVEFPVGVTLETRLRSAAATRQQSAIRPLVRRYAEWLEDASAWPTDVAAQRVFATPDNVLMSDDGLTLLDRTWSRAGIVSAGDTLVRGLRTFATRLLATGGAHPWRVGVTPDELTVTLAAMAGFSVTPADIARVANTSAHIRATLLGTPGMADELLELDLESGRHARDLPAADQAGYRELLTRLRAGSSEMRQKDGQIAWLEGTLRHRDRYIRRLEKTIENYETTLTYKAVDLMRAPRRIATNRAVSMAKSTADQVLPPGAMSKARNLAKRLGD</sequence>
<keyword evidence="2" id="KW-1185">Reference proteome</keyword>
<gene>
    <name evidence="1" type="ORF">ACFQBT_13465</name>
</gene>
<dbReference type="InterPro" id="IPR029063">
    <property type="entry name" value="SAM-dependent_MTases_sf"/>
</dbReference>
<proteinExistence type="predicted"/>
<dbReference type="RefSeq" id="WP_377823399.1">
    <property type="nucleotide sequence ID" value="NZ_JBHSWJ010000002.1"/>
</dbReference>
<dbReference type="EMBL" id="JBHSWJ010000002">
    <property type="protein sequence ID" value="MFC6714763.1"/>
    <property type="molecule type" value="Genomic_DNA"/>
</dbReference>
<protein>
    <submittedName>
        <fullName evidence="1">Uncharacterized protein</fullName>
    </submittedName>
</protein>
<dbReference type="Gene3D" id="1.20.5.170">
    <property type="match status" value="1"/>
</dbReference>
<dbReference type="SUPFAM" id="SSF53335">
    <property type="entry name" value="S-adenosyl-L-methionine-dependent methyltransferases"/>
    <property type="match status" value="1"/>
</dbReference>